<evidence type="ECO:0000313" key="1">
    <source>
        <dbReference type="EMBL" id="BDR56178.1"/>
    </source>
</evidence>
<keyword evidence="2" id="KW-1185">Reference proteome</keyword>
<dbReference type="EMBL" id="AP026801">
    <property type="protein sequence ID" value="BDR56178.1"/>
    <property type="molecule type" value="Genomic_DNA"/>
</dbReference>
<dbReference type="RefSeq" id="WP_317698051.1">
    <property type="nucleotide sequence ID" value="NZ_AP026801.1"/>
</dbReference>
<organism evidence="1 2">
    <name type="scientific">Xylocopilactobacillus apis</name>
    <dbReference type="NCBI Taxonomy" id="2932183"/>
    <lineage>
        <taxon>Bacteria</taxon>
        <taxon>Bacillati</taxon>
        <taxon>Bacillota</taxon>
        <taxon>Bacilli</taxon>
        <taxon>Lactobacillales</taxon>
        <taxon>Lactobacillaceae</taxon>
        <taxon>Xylocopilactobacillus</taxon>
    </lineage>
</organism>
<dbReference type="Proteomes" id="UP001321804">
    <property type="component" value="Chromosome"/>
</dbReference>
<accession>A0AAU9DRB2</accession>
<sequence length="313" mass="36007">MGIDLYSKGNKNLSEDLSQKYQKLLGVETVEIVPQSEIMAFNILIDSLMKQNERLLIITSEFKNLACKFRWVLDHYQVEYIHQEFNDLDLKKVESIIESYCPQVIVYDFLSFSSSPDWEQLRHLSRINGSELVVCLGEAITSDLAQETSLSEHADFMTAQWGDGLIISKNSDSSLIDEAILNFFQFKPMLASEEVDVLKSNENMDSLCLELNKTFSCEPIGSFSHLIFKEKEDRIEDFQKILRQIGIEVKEENIDIDGKKSFGLSTYQVTHQGYTSKDVKNFGKLICNAFNEQKNIIRLEELNQQVLKSIRID</sequence>
<proteinExistence type="predicted"/>
<dbReference type="InterPro" id="IPR015421">
    <property type="entry name" value="PyrdxlP-dep_Trfase_major"/>
</dbReference>
<dbReference type="SUPFAM" id="SSF53383">
    <property type="entry name" value="PLP-dependent transferases"/>
    <property type="match status" value="1"/>
</dbReference>
<gene>
    <name evidence="1" type="ORF">KIMC2_07400</name>
</gene>
<evidence type="ECO:0000313" key="2">
    <source>
        <dbReference type="Proteomes" id="UP001321804"/>
    </source>
</evidence>
<name>A0AAU9DRB2_9LACO</name>
<dbReference type="KEGG" id="xak:KIMC2_07400"/>
<dbReference type="Gene3D" id="3.40.640.10">
    <property type="entry name" value="Type I PLP-dependent aspartate aminotransferase-like (Major domain)"/>
    <property type="match status" value="1"/>
</dbReference>
<dbReference type="InterPro" id="IPR015424">
    <property type="entry name" value="PyrdxlP-dep_Trfase"/>
</dbReference>
<dbReference type="AlphaFoldDB" id="A0AAU9DRB2"/>
<reference evidence="1 2" key="1">
    <citation type="journal article" date="2023" name="Microbiol. Spectr.">
        <title>Symbiosis of Carpenter Bees with Uncharacterized Lactic Acid Bacteria Showing NAD Auxotrophy.</title>
        <authorList>
            <person name="Kawasaki S."/>
            <person name="Ozawa K."/>
            <person name="Mori T."/>
            <person name="Yamamoto A."/>
            <person name="Ito M."/>
            <person name="Ohkuma M."/>
            <person name="Sakamoto M."/>
            <person name="Matsutani M."/>
        </authorList>
    </citation>
    <scope>NUCLEOTIDE SEQUENCE [LARGE SCALE GENOMIC DNA]</scope>
    <source>
        <strain evidence="1 2">KimC2</strain>
    </source>
</reference>
<protein>
    <submittedName>
        <fullName evidence="1">Uncharacterized protein</fullName>
    </submittedName>
</protein>